<keyword evidence="4" id="KW-1185">Reference proteome</keyword>
<feature type="domain" description="J" evidence="2">
    <location>
        <begin position="40"/>
        <end position="102"/>
    </location>
</feature>
<sequence length="307" mass="32483">MASFSSASSPHAQLSSLLLLPPTPQNLLLADSLLSSLAADPYLALLLPPSCSPGDVARGYRKLALKYHPDKSPATAPIFREVCAAYELLADPERREEHDRERGKPKGAKRSEEWWAARSAPRKKEAARGPATLHHDGGDGPASRNDGRRGEVTEATFEPGITRVGANAFLYCSSLTRVVVPDTVTSIGANAFKGCSSLVSLSLPPSLTSLGSYCFNGCSSLASLSLPPSLLSVGGWAFSYCSSLARLDVPPALEKVGHAPFTGCKALVPKGRVNVTDTEAVLKYLREKWADPSVDAENVDPGINSAG</sequence>
<name>A0ABQ6MI58_9STRA</name>
<dbReference type="PROSITE" id="PS50076">
    <property type="entry name" value="DNAJ_2"/>
    <property type="match status" value="1"/>
</dbReference>
<evidence type="ECO:0000313" key="4">
    <source>
        <dbReference type="Proteomes" id="UP001165060"/>
    </source>
</evidence>
<dbReference type="Proteomes" id="UP001165060">
    <property type="component" value="Unassembled WGS sequence"/>
</dbReference>
<dbReference type="Pfam" id="PF00226">
    <property type="entry name" value="DnaJ"/>
    <property type="match status" value="1"/>
</dbReference>
<dbReference type="PANTHER" id="PTHR45661:SF3">
    <property type="entry name" value="IG-LIKE DOMAIN-CONTAINING PROTEIN"/>
    <property type="match status" value="1"/>
</dbReference>
<proteinExistence type="predicted"/>
<dbReference type="EMBL" id="BRYB01000257">
    <property type="protein sequence ID" value="GMI26447.1"/>
    <property type="molecule type" value="Genomic_DNA"/>
</dbReference>
<feature type="compositionally biased region" description="Basic and acidic residues" evidence="1">
    <location>
        <begin position="122"/>
        <end position="138"/>
    </location>
</feature>
<accession>A0ABQ6MI58</accession>
<dbReference type="SUPFAM" id="SSF52058">
    <property type="entry name" value="L domain-like"/>
    <property type="match status" value="1"/>
</dbReference>
<evidence type="ECO:0000256" key="1">
    <source>
        <dbReference type="SAM" id="MobiDB-lite"/>
    </source>
</evidence>
<dbReference type="Gene3D" id="3.80.10.10">
    <property type="entry name" value="Ribonuclease Inhibitor"/>
    <property type="match status" value="1"/>
</dbReference>
<dbReference type="InterPro" id="IPR026906">
    <property type="entry name" value="LRR_5"/>
</dbReference>
<evidence type="ECO:0000259" key="2">
    <source>
        <dbReference type="PROSITE" id="PS50076"/>
    </source>
</evidence>
<dbReference type="SMART" id="SM00271">
    <property type="entry name" value="DnaJ"/>
    <property type="match status" value="1"/>
</dbReference>
<dbReference type="InterPro" id="IPR032675">
    <property type="entry name" value="LRR_dom_sf"/>
</dbReference>
<dbReference type="InterPro" id="IPR053139">
    <property type="entry name" value="Surface_bspA-like"/>
</dbReference>
<protein>
    <recommendedName>
        <fullName evidence="2">J domain-containing protein</fullName>
    </recommendedName>
</protein>
<dbReference type="Pfam" id="PF13306">
    <property type="entry name" value="LRR_5"/>
    <property type="match status" value="1"/>
</dbReference>
<dbReference type="InterPro" id="IPR036869">
    <property type="entry name" value="J_dom_sf"/>
</dbReference>
<dbReference type="InterPro" id="IPR001623">
    <property type="entry name" value="DnaJ_domain"/>
</dbReference>
<dbReference type="SUPFAM" id="SSF46565">
    <property type="entry name" value="Chaperone J-domain"/>
    <property type="match status" value="1"/>
</dbReference>
<evidence type="ECO:0000313" key="3">
    <source>
        <dbReference type="EMBL" id="GMI26447.1"/>
    </source>
</evidence>
<feature type="compositionally biased region" description="Basic and acidic residues" evidence="1">
    <location>
        <begin position="93"/>
        <end position="115"/>
    </location>
</feature>
<gene>
    <name evidence="3" type="ORF">TeGR_g5608</name>
</gene>
<organism evidence="3 4">
    <name type="scientific">Tetraparma gracilis</name>
    <dbReference type="NCBI Taxonomy" id="2962635"/>
    <lineage>
        <taxon>Eukaryota</taxon>
        <taxon>Sar</taxon>
        <taxon>Stramenopiles</taxon>
        <taxon>Ochrophyta</taxon>
        <taxon>Bolidophyceae</taxon>
        <taxon>Parmales</taxon>
        <taxon>Triparmaceae</taxon>
        <taxon>Tetraparma</taxon>
    </lineage>
</organism>
<reference evidence="3 4" key="1">
    <citation type="journal article" date="2023" name="Commun. Biol.">
        <title>Genome analysis of Parmales, the sister group of diatoms, reveals the evolutionary specialization of diatoms from phago-mixotrophs to photoautotrophs.</title>
        <authorList>
            <person name="Ban H."/>
            <person name="Sato S."/>
            <person name="Yoshikawa S."/>
            <person name="Yamada K."/>
            <person name="Nakamura Y."/>
            <person name="Ichinomiya M."/>
            <person name="Sato N."/>
            <person name="Blanc-Mathieu R."/>
            <person name="Endo H."/>
            <person name="Kuwata A."/>
            <person name="Ogata H."/>
        </authorList>
    </citation>
    <scope>NUCLEOTIDE SEQUENCE [LARGE SCALE GENOMIC DNA]</scope>
</reference>
<dbReference type="PANTHER" id="PTHR45661">
    <property type="entry name" value="SURFACE ANTIGEN"/>
    <property type="match status" value="1"/>
</dbReference>
<dbReference type="CDD" id="cd06257">
    <property type="entry name" value="DnaJ"/>
    <property type="match status" value="1"/>
</dbReference>
<feature type="region of interest" description="Disordered" evidence="1">
    <location>
        <begin position="93"/>
        <end position="151"/>
    </location>
</feature>
<dbReference type="Gene3D" id="1.10.287.110">
    <property type="entry name" value="DnaJ domain"/>
    <property type="match status" value="1"/>
</dbReference>
<comment type="caution">
    <text evidence="3">The sequence shown here is derived from an EMBL/GenBank/DDBJ whole genome shotgun (WGS) entry which is preliminary data.</text>
</comment>